<dbReference type="EMBL" id="CP036261">
    <property type="protein sequence ID" value="QDS86339.1"/>
    <property type="molecule type" value="Genomic_DNA"/>
</dbReference>
<evidence type="ECO:0000256" key="1">
    <source>
        <dbReference type="ARBA" id="ARBA00022517"/>
    </source>
</evidence>
<evidence type="ECO:0000313" key="4">
    <source>
        <dbReference type="EMBL" id="QDS86339.1"/>
    </source>
</evidence>
<feature type="compositionally biased region" description="Acidic residues" evidence="3">
    <location>
        <begin position="106"/>
        <end position="115"/>
    </location>
</feature>
<keyword evidence="5" id="KW-1185">Reference proteome</keyword>
<protein>
    <recommendedName>
        <fullName evidence="2">Ribosome-binding factor A</fullName>
    </recommendedName>
</protein>
<dbReference type="PANTHER" id="PTHR33515">
    <property type="entry name" value="RIBOSOME-BINDING FACTOR A, CHLOROPLASTIC-RELATED"/>
    <property type="match status" value="1"/>
</dbReference>
<reference evidence="4 5" key="1">
    <citation type="submission" date="2019-02" db="EMBL/GenBank/DDBJ databases">
        <title>Deep-cultivation of Planctomycetes and their phenomic and genomic characterization uncovers novel biology.</title>
        <authorList>
            <person name="Wiegand S."/>
            <person name="Jogler M."/>
            <person name="Boedeker C."/>
            <person name="Pinto D."/>
            <person name="Vollmers J."/>
            <person name="Rivas-Marin E."/>
            <person name="Kohn T."/>
            <person name="Peeters S.H."/>
            <person name="Heuer A."/>
            <person name="Rast P."/>
            <person name="Oberbeckmann S."/>
            <person name="Bunk B."/>
            <person name="Jeske O."/>
            <person name="Meyerdierks A."/>
            <person name="Storesund J.E."/>
            <person name="Kallscheuer N."/>
            <person name="Luecker S."/>
            <person name="Lage O.M."/>
            <person name="Pohl T."/>
            <person name="Merkel B.J."/>
            <person name="Hornburger P."/>
            <person name="Mueller R.-W."/>
            <person name="Bruemmer F."/>
            <person name="Labrenz M."/>
            <person name="Spormann A.M."/>
            <person name="Op den Camp H."/>
            <person name="Overmann J."/>
            <person name="Amann R."/>
            <person name="Jetten M.S.M."/>
            <person name="Mascher T."/>
            <person name="Medema M.H."/>
            <person name="Devos D.P."/>
            <person name="Kaster A.-K."/>
            <person name="Ovreas L."/>
            <person name="Rohde M."/>
            <person name="Galperin M.Y."/>
            <person name="Jogler C."/>
        </authorList>
    </citation>
    <scope>NUCLEOTIDE SEQUENCE [LARGE SCALE GENOMIC DNA]</scope>
    <source>
        <strain evidence="4 5">EC9</strain>
    </source>
</reference>
<dbReference type="Gene3D" id="3.30.300.20">
    <property type="match status" value="1"/>
</dbReference>
<name>A0A517LUQ4_9BACT</name>
<comment type="function">
    <text evidence="2">One of several proteins that assist in the late maturation steps of the functional core of the 30S ribosomal subunit. Associates with free 30S ribosomal subunits (but not with 30S subunits that are part of 70S ribosomes or polysomes). Required for efficient processing of 16S rRNA. May interact with the 5'-terminal helix region of 16S rRNA.</text>
</comment>
<dbReference type="GO" id="GO:0005829">
    <property type="term" value="C:cytosol"/>
    <property type="evidence" value="ECO:0007669"/>
    <property type="project" value="TreeGrafter"/>
</dbReference>
<dbReference type="NCBIfam" id="TIGR00082">
    <property type="entry name" value="rbfA"/>
    <property type="match status" value="1"/>
</dbReference>
<dbReference type="PANTHER" id="PTHR33515:SF1">
    <property type="entry name" value="RIBOSOME-BINDING FACTOR A, CHLOROPLASTIC-RELATED"/>
    <property type="match status" value="1"/>
</dbReference>
<feature type="region of interest" description="Disordered" evidence="3">
    <location>
        <begin position="93"/>
        <end position="115"/>
    </location>
</feature>
<evidence type="ECO:0000256" key="2">
    <source>
        <dbReference type="HAMAP-Rule" id="MF_00003"/>
    </source>
</evidence>
<proteinExistence type="inferred from homology"/>
<comment type="subunit">
    <text evidence="2">Monomer. Binds 30S ribosomal subunits, but not 50S ribosomal subunits or 70S ribosomes.</text>
</comment>
<evidence type="ECO:0000313" key="5">
    <source>
        <dbReference type="Proteomes" id="UP000319557"/>
    </source>
</evidence>
<accession>A0A517LUQ4</accession>
<dbReference type="AlphaFoldDB" id="A0A517LUQ4"/>
<dbReference type="InterPro" id="IPR000238">
    <property type="entry name" value="RbfA"/>
</dbReference>
<comment type="similarity">
    <text evidence="2">Belongs to the RbfA family.</text>
</comment>
<dbReference type="SUPFAM" id="SSF89919">
    <property type="entry name" value="Ribosome-binding factor A, RbfA"/>
    <property type="match status" value="1"/>
</dbReference>
<dbReference type="KEGG" id="ruv:EC9_05000"/>
<keyword evidence="2" id="KW-0963">Cytoplasm</keyword>
<gene>
    <name evidence="2 4" type="primary">rbfA</name>
    <name evidence="4" type="ORF">EC9_05000</name>
</gene>
<dbReference type="Pfam" id="PF02033">
    <property type="entry name" value="RBFA"/>
    <property type="match status" value="1"/>
</dbReference>
<dbReference type="HAMAP" id="MF_00003">
    <property type="entry name" value="RbfA"/>
    <property type="match status" value="1"/>
</dbReference>
<dbReference type="GO" id="GO:0030490">
    <property type="term" value="P:maturation of SSU-rRNA"/>
    <property type="evidence" value="ECO:0007669"/>
    <property type="project" value="UniProtKB-UniRule"/>
</dbReference>
<dbReference type="Proteomes" id="UP000319557">
    <property type="component" value="Chromosome"/>
</dbReference>
<dbReference type="GO" id="GO:0043024">
    <property type="term" value="F:ribosomal small subunit binding"/>
    <property type="evidence" value="ECO:0007669"/>
    <property type="project" value="TreeGrafter"/>
</dbReference>
<dbReference type="InterPro" id="IPR015946">
    <property type="entry name" value="KH_dom-like_a/b"/>
</dbReference>
<sequence length="115" mass="12658">MATSILTELRDPRVKDVTVIGVEIDSDMRNAKVRVSVMGDEKQQALSLRGLQNSAGYLQSKIAARIDTRYTPRLTFKIDKGLNNAIEVSRILEGLRKETPPPSDDTTADASDEPS</sequence>
<keyword evidence="1 2" id="KW-0690">Ribosome biogenesis</keyword>
<evidence type="ECO:0000256" key="3">
    <source>
        <dbReference type="SAM" id="MobiDB-lite"/>
    </source>
</evidence>
<dbReference type="InterPro" id="IPR023799">
    <property type="entry name" value="RbfA_dom_sf"/>
</dbReference>
<comment type="subcellular location">
    <subcellularLocation>
        <location evidence="2">Cytoplasm</location>
    </subcellularLocation>
</comment>
<organism evidence="4 5">
    <name type="scientific">Rosistilla ulvae</name>
    <dbReference type="NCBI Taxonomy" id="1930277"/>
    <lineage>
        <taxon>Bacteria</taxon>
        <taxon>Pseudomonadati</taxon>
        <taxon>Planctomycetota</taxon>
        <taxon>Planctomycetia</taxon>
        <taxon>Pirellulales</taxon>
        <taxon>Pirellulaceae</taxon>
        <taxon>Rosistilla</taxon>
    </lineage>
</organism>